<evidence type="ECO:0000256" key="5">
    <source>
        <dbReference type="PROSITE-ProRule" id="PRU10141"/>
    </source>
</evidence>
<dbReference type="Gene3D" id="3.30.200.20">
    <property type="entry name" value="Phosphorylase Kinase, domain 1"/>
    <property type="match status" value="1"/>
</dbReference>
<keyword evidence="3 5" id="KW-0067">ATP-binding</keyword>
<protein>
    <submittedName>
        <fullName evidence="8">Uncharacterized protein</fullName>
    </submittedName>
</protein>
<evidence type="ECO:0000256" key="3">
    <source>
        <dbReference type="ARBA" id="ARBA00022840"/>
    </source>
</evidence>
<dbReference type="InterPro" id="IPR010513">
    <property type="entry name" value="KEN_dom"/>
</dbReference>
<dbReference type="GO" id="GO:0006397">
    <property type="term" value="P:mRNA processing"/>
    <property type="evidence" value="ECO:0007669"/>
    <property type="project" value="InterPro"/>
</dbReference>
<feature type="repeat" description="ANK" evidence="4">
    <location>
        <begin position="346"/>
        <end position="381"/>
    </location>
</feature>
<dbReference type="Pfam" id="PF12796">
    <property type="entry name" value="Ank_2"/>
    <property type="match status" value="1"/>
</dbReference>
<evidence type="ECO:0000259" key="7">
    <source>
        <dbReference type="PROSITE" id="PS51392"/>
    </source>
</evidence>
<dbReference type="Pfam" id="PF06479">
    <property type="entry name" value="Ribonuc_2-5A"/>
    <property type="match status" value="1"/>
</dbReference>
<dbReference type="GO" id="GO:0005524">
    <property type="term" value="F:ATP binding"/>
    <property type="evidence" value="ECO:0007669"/>
    <property type="project" value="UniProtKB-UniRule"/>
</dbReference>
<dbReference type="InterPro" id="IPR017441">
    <property type="entry name" value="Protein_kinase_ATP_BS"/>
</dbReference>
<evidence type="ECO:0000313" key="9">
    <source>
        <dbReference type="Proteomes" id="UP001163046"/>
    </source>
</evidence>
<dbReference type="InterPro" id="IPR008271">
    <property type="entry name" value="Ser/Thr_kinase_AS"/>
</dbReference>
<dbReference type="Pfam" id="PF00069">
    <property type="entry name" value="Pkinase"/>
    <property type="match status" value="1"/>
</dbReference>
<evidence type="ECO:0000256" key="1">
    <source>
        <dbReference type="ARBA" id="ARBA00022729"/>
    </source>
</evidence>
<proteinExistence type="predicted"/>
<dbReference type="InterPro" id="IPR002110">
    <property type="entry name" value="Ankyrin_rpt"/>
</dbReference>
<keyword evidence="4" id="KW-0040">ANK repeat</keyword>
<dbReference type="Proteomes" id="UP001163046">
    <property type="component" value="Unassembled WGS sequence"/>
</dbReference>
<keyword evidence="1" id="KW-0732">Signal</keyword>
<organism evidence="8 9">
    <name type="scientific">Desmophyllum pertusum</name>
    <dbReference type="NCBI Taxonomy" id="174260"/>
    <lineage>
        <taxon>Eukaryota</taxon>
        <taxon>Metazoa</taxon>
        <taxon>Cnidaria</taxon>
        <taxon>Anthozoa</taxon>
        <taxon>Hexacorallia</taxon>
        <taxon>Scleractinia</taxon>
        <taxon>Caryophylliina</taxon>
        <taxon>Caryophylliidae</taxon>
        <taxon>Desmophyllum</taxon>
    </lineage>
</organism>
<comment type="caution">
    <text evidence="8">The sequence shown here is derived from an EMBL/GenBank/DDBJ whole genome shotgun (WGS) entry which is preliminary data.</text>
</comment>
<dbReference type="Gene3D" id="1.25.40.20">
    <property type="entry name" value="Ankyrin repeat-containing domain"/>
    <property type="match status" value="3"/>
</dbReference>
<feature type="repeat" description="ANK" evidence="4">
    <location>
        <begin position="54"/>
        <end position="93"/>
    </location>
</feature>
<dbReference type="PROSITE" id="PS51392">
    <property type="entry name" value="KEN"/>
    <property type="match status" value="1"/>
</dbReference>
<dbReference type="Gene3D" id="1.10.510.10">
    <property type="entry name" value="Transferase(Phosphotransferase) domain 1"/>
    <property type="match status" value="1"/>
</dbReference>
<dbReference type="InterPro" id="IPR000719">
    <property type="entry name" value="Prot_kinase_dom"/>
</dbReference>
<dbReference type="PROSITE" id="PS00108">
    <property type="entry name" value="PROTEIN_KINASE_ST"/>
    <property type="match status" value="1"/>
</dbReference>
<dbReference type="InterPro" id="IPR011009">
    <property type="entry name" value="Kinase-like_dom_sf"/>
</dbReference>
<dbReference type="SUPFAM" id="SSF48403">
    <property type="entry name" value="Ankyrin repeat"/>
    <property type="match status" value="1"/>
</dbReference>
<dbReference type="PROSITE" id="PS50297">
    <property type="entry name" value="ANK_REP_REGION"/>
    <property type="match status" value="1"/>
</dbReference>
<reference evidence="8" key="1">
    <citation type="submission" date="2023-01" db="EMBL/GenBank/DDBJ databases">
        <title>Genome assembly of the deep-sea coral Lophelia pertusa.</title>
        <authorList>
            <person name="Herrera S."/>
            <person name="Cordes E."/>
        </authorList>
    </citation>
    <scope>NUCLEOTIDE SEQUENCE</scope>
    <source>
        <strain evidence="8">USNM1676648</strain>
        <tissue evidence="8">Polyp</tissue>
    </source>
</reference>
<dbReference type="SMART" id="SM00220">
    <property type="entry name" value="S_TKc"/>
    <property type="match status" value="1"/>
</dbReference>
<dbReference type="InterPro" id="IPR038357">
    <property type="entry name" value="KEN_sf"/>
</dbReference>
<dbReference type="GO" id="GO:1990604">
    <property type="term" value="C:IRE1-TRAF2-ASK1 complex"/>
    <property type="evidence" value="ECO:0007669"/>
    <property type="project" value="TreeGrafter"/>
</dbReference>
<dbReference type="AlphaFoldDB" id="A0A9X0A755"/>
<dbReference type="PANTHER" id="PTHR13954:SF6">
    <property type="entry name" value="NON-SPECIFIC SERINE_THREONINE PROTEIN KINASE"/>
    <property type="match status" value="1"/>
</dbReference>
<dbReference type="GO" id="GO:0004674">
    <property type="term" value="F:protein serine/threonine kinase activity"/>
    <property type="evidence" value="ECO:0007669"/>
    <property type="project" value="InterPro"/>
</dbReference>
<keyword evidence="9" id="KW-1185">Reference proteome</keyword>
<dbReference type="Gene3D" id="1.20.1440.180">
    <property type="entry name" value="KEN domain"/>
    <property type="match status" value="1"/>
</dbReference>
<accession>A0A9X0A755</accession>
<feature type="domain" description="Protein kinase" evidence="6">
    <location>
        <begin position="487"/>
        <end position="752"/>
    </location>
</feature>
<name>A0A9X0A755_9CNID</name>
<dbReference type="GO" id="GO:0051082">
    <property type="term" value="F:unfolded protein binding"/>
    <property type="evidence" value="ECO:0007669"/>
    <property type="project" value="TreeGrafter"/>
</dbReference>
<evidence type="ECO:0000313" key="8">
    <source>
        <dbReference type="EMBL" id="KAJ7394373.1"/>
    </source>
</evidence>
<feature type="domain" description="KEN" evidence="7">
    <location>
        <begin position="755"/>
        <end position="891"/>
    </location>
</feature>
<sequence>MAEMFRALVSSGFSPDIPIKDLGSKTPLMCTVSSPVLVKTLLNLGANIQATDVVGNTALFYAVAGGTAATADGHFEVSKLLLQSKADVNFKNKYGETALLYDASSEKLNDRGDEVYKGCHLKIWELLVQSGAEINSLNKDRKSLMHLVVDHTKTYLEELPVEGISYLPVSQCVNRFIQQIKFIVKHDNKLVMSRDSMGNTPLHLLADRHCLCTHEMLTIAKALIDVGSNVKVANDQGKTPLHLAKSWSMAKFLLEQGAKPNVVDDMGLSPLLCRCKEANLERPPELETLSKWSEGVTSGLDPWQEDKEGQNVFQILMKSENFNDLKPFVDAAINKDREAILRTDSEGNSLLHNLCNYNDSRVIPSIDLLLQRGANVNAQNKNGNSALHITCRKIVRLPSRKGHNSVHWKVISKLLAYGAECNLKNNANNTARKIVWFNKKLLGKLDKNVRQLEPDPIFPWNQRSLAHRMLLSSVARGQNCQKVENFCYNVQPIGSGAYSNVYAAINVQDGREVALKRTDTYRLKTWQDDREVSSLLQLSNCQQIVKYIDFRRDTEFTWITLELMEGTLDDLLKQGILQESFPDLCKDVMRGVEYLHKNNILHRDLKPSNVLYTCEPSPCLKIADFGLSKKLGAGQGSSVLCSNAGSRFWMAPELLLSTGHLQHTFQSDVFACGLIMHYMLAKSRHPFEGNTSAIDGSHSIADWNAVETNIINGNKTLSPDLSFEGTDLLANLLSSKKEDRQMASEALKHPFFWSENKKISFICAVGSQGEIGTYGRSGTVPSPVEQEIENNLGSIFTTTWDSLFPAEYREMTSTPRGRSYDTSSGVHLVRFIRNAYAHVSDRARPTGFQTSLLKDHVFLKALPNLFMVVFRAVKTGNWDTTRPEITSVMDSDD</sequence>
<dbReference type="OrthoDB" id="5986621at2759"/>
<dbReference type="PROSITE" id="PS50088">
    <property type="entry name" value="ANK_REPEAT"/>
    <property type="match status" value="3"/>
</dbReference>
<dbReference type="PANTHER" id="PTHR13954">
    <property type="entry name" value="IRE1-RELATED"/>
    <property type="match status" value="1"/>
</dbReference>
<dbReference type="SMART" id="SM00248">
    <property type="entry name" value="ANK"/>
    <property type="match status" value="7"/>
</dbReference>
<feature type="repeat" description="ANK" evidence="4">
    <location>
        <begin position="197"/>
        <end position="235"/>
    </location>
</feature>
<dbReference type="GO" id="GO:0004521">
    <property type="term" value="F:RNA endonuclease activity"/>
    <property type="evidence" value="ECO:0007669"/>
    <property type="project" value="InterPro"/>
</dbReference>
<dbReference type="GO" id="GO:0036498">
    <property type="term" value="P:IRE1-mediated unfolded protein response"/>
    <property type="evidence" value="ECO:0007669"/>
    <property type="project" value="TreeGrafter"/>
</dbReference>
<dbReference type="PROSITE" id="PS50011">
    <property type="entry name" value="PROTEIN_KINASE_DOM"/>
    <property type="match status" value="1"/>
</dbReference>
<feature type="binding site" evidence="5">
    <location>
        <position position="516"/>
    </location>
    <ligand>
        <name>ATP</name>
        <dbReference type="ChEBI" id="CHEBI:30616"/>
    </ligand>
</feature>
<dbReference type="Pfam" id="PF00023">
    <property type="entry name" value="Ank"/>
    <property type="match status" value="2"/>
</dbReference>
<evidence type="ECO:0000259" key="6">
    <source>
        <dbReference type="PROSITE" id="PS50011"/>
    </source>
</evidence>
<evidence type="ECO:0000256" key="4">
    <source>
        <dbReference type="PROSITE-ProRule" id="PRU00023"/>
    </source>
</evidence>
<dbReference type="InterPro" id="IPR036770">
    <property type="entry name" value="Ankyrin_rpt-contain_sf"/>
</dbReference>
<dbReference type="SUPFAM" id="SSF56112">
    <property type="entry name" value="Protein kinase-like (PK-like)"/>
    <property type="match status" value="1"/>
</dbReference>
<dbReference type="InterPro" id="IPR045133">
    <property type="entry name" value="IRE1/2-like"/>
</dbReference>
<dbReference type="GO" id="GO:0070059">
    <property type="term" value="P:intrinsic apoptotic signaling pathway in response to endoplasmic reticulum stress"/>
    <property type="evidence" value="ECO:0007669"/>
    <property type="project" value="TreeGrafter"/>
</dbReference>
<gene>
    <name evidence="8" type="ORF">OS493_000180</name>
</gene>
<keyword evidence="2 5" id="KW-0547">Nucleotide-binding</keyword>
<evidence type="ECO:0000256" key="2">
    <source>
        <dbReference type="ARBA" id="ARBA00022741"/>
    </source>
</evidence>
<dbReference type="PROSITE" id="PS00107">
    <property type="entry name" value="PROTEIN_KINASE_ATP"/>
    <property type="match status" value="1"/>
</dbReference>
<dbReference type="EMBL" id="MU825396">
    <property type="protein sequence ID" value="KAJ7394373.1"/>
    <property type="molecule type" value="Genomic_DNA"/>
</dbReference>